<protein>
    <recommendedName>
        <fullName evidence="4">GPI anchored serine-rich protein</fullName>
    </recommendedName>
</protein>
<dbReference type="GeneID" id="83198102"/>
<feature type="signal peptide" evidence="1">
    <location>
        <begin position="1"/>
        <end position="17"/>
    </location>
</feature>
<organism evidence="2 3">
    <name type="scientific">Penicillium chermesinum</name>
    <dbReference type="NCBI Taxonomy" id="63820"/>
    <lineage>
        <taxon>Eukaryota</taxon>
        <taxon>Fungi</taxon>
        <taxon>Dikarya</taxon>
        <taxon>Ascomycota</taxon>
        <taxon>Pezizomycotina</taxon>
        <taxon>Eurotiomycetes</taxon>
        <taxon>Eurotiomycetidae</taxon>
        <taxon>Eurotiales</taxon>
        <taxon>Aspergillaceae</taxon>
        <taxon>Penicillium</taxon>
    </lineage>
</organism>
<dbReference type="Proteomes" id="UP001150941">
    <property type="component" value="Unassembled WGS sequence"/>
</dbReference>
<name>A0A9W9TYQ1_9EURO</name>
<dbReference type="EMBL" id="JAPQKS010000002">
    <property type="protein sequence ID" value="KAJ5246519.1"/>
    <property type="molecule type" value="Genomic_DNA"/>
</dbReference>
<evidence type="ECO:0000313" key="3">
    <source>
        <dbReference type="Proteomes" id="UP001150941"/>
    </source>
</evidence>
<evidence type="ECO:0008006" key="4">
    <source>
        <dbReference type="Google" id="ProtNLM"/>
    </source>
</evidence>
<evidence type="ECO:0000256" key="1">
    <source>
        <dbReference type="SAM" id="SignalP"/>
    </source>
</evidence>
<keyword evidence="1" id="KW-0732">Signal</keyword>
<proteinExistence type="predicted"/>
<comment type="caution">
    <text evidence="2">The sequence shown here is derived from an EMBL/GenBank/DDBJ whole genome shotgun (WGS) entry which is preliminary data.</text>
</comment>
<dbReference type="AlphaFoldDB" id="A0A9W9TYQ1"/>
<keyword evidence="3" id="KW-1185">Reference proteome</keyword>
<reference evidence="2" key="2">
    <citation type="journal article" date="2023" name="IMA Fungus">
        <title>Comparative genomic study of the Penicillium genus elucidates a diverse pangenome and 15 lateral gene transfer events.</title>
        <authorList>
            <person name="Petersen C."/>
            <person name="Sorensen T."/>
            <person name="Nielsen M.R."/>
            <person name="Sondergaard T.E."/>
            <person name="Sorensen J.L."/>
            <person name="Fitzpatrick D.A."/>
            <person name="Frisvad J.C."/>
            <person name="Nielsen K.L."/>
        </authorList>
    </citation>
    <scope>NUCLEOTIDE SEQUENCE</scope>
    <source>
        <strain evidence="2">IBT 19713</strain>
    </source>
</reference>
<sequence>MRFTAATVALFAGLAAAVPAAQDTTVYETEEVTITSCGPTVTNCPASSGAASTTPAVVATTTPAGGASWSPAPSSQLYLGSRSPAVTSSSAPAAPPAPASQSVTVIAHTTCIPTVVYSTIPLPSGTSPVTGGSPPWNLPPSLPPLFPGSASAAPSPSVPAFNGAGAVSGSLSFAGLAAAAAYFLA</sequence>
<dbReference type="RefSeq" id="XP_058333940.1">
    <property type="nucleotide sequence ID" value="XM_058470799.1"/>
</dbReference>
<accession>A0A9W9TYQ1</accession>
<reference evidence="2" key="1">
    <citation type="submission" date="2022-11" db="EMBL/GenBank/DDBJ databases">
        <authorList>
            <person name="Petersen C."/>
        </authorList>
    </citation>
    <scope>NUCLEOTIDE SEQUENCE</scope>
    <source>
        <strain evidence="2">IBT 19713</strain>
    </source>
</reference>
<gene>
    <name evidence="2" type="ORF">N7468_001502</name>
</gene>
<feature type="chain" id="PRO_5040979974" description="GPI anchored serine-rich protein" evidence="1">
    <location>
        <begin position="18"/>
        <end position="185"/>
    </location>
</feature>
<evidence type="ECO:0000313" key="2">
    <source>
        <dbReference type="EMBL" id="KAJ5246519.1"/>
    </source>
</evidence>